<keyword evidence="2" id="KW-0238">DNA-binding</keyword>
<keyword evidence="3" id="KW-0804">Transcription</keyword>
<dbReference type="SMART" id="SM00421">
    <property type="entry name" value="HTH_LUXR"/>
    <property type="match status" value="1"/>
</dbReference>
<dbReference type="InterPro" id="IPR029016">
    <property type="entry name" value="GAF-like_dom_sf"/>
</dbReference>
<evidence type="ECO:0000256" key="1">
    <source>
        <dbReference type="ARBA" id="ARBA00023015"/>
    </source>
</evidence>
<dbReference type="SMART" id="SM00065">
    <property type="entry name" value="GAF"/>
    <property type="match status" value="1"/>
</dbReference>
<dbReference type="CDD" id="cd06170">
    <property type="entry name" value="LuxR_C_like"/>
    <property type="match status" value="1"/>
</dbReference>
<evidence type="ECO:0000313" key="6">
    <source>
        <dbReference type="EMBL" id="AEH10181.1"/>
    </source>
</evidence>
<name>F8B5T9_9ACTN</name>
<dbReference type="eggNOG" id="COG2197">
    <property type="taxonomic scope" value="Bacteria"/>
</dbReference>
<dbReference type="InterPro" id="IPR003018">
    <property type="entry name" value="GAF"/>
</dbReference>
<dbReference type="InterPro" id="IPR036388">
    <property type="entry name" value="WH-like_DNA-bd_sf"/>
</dbReference>
<dbReference type="SUPFAM" id="SSF46894">
    <property type="entry name" value="C-terminal effector domain of the bipartite response regulators"/>
    <property type="match status" value="1"/>
</dbReference>
<accession>F8B5T9</accession>
<protein>
    <submittedName>
        <fullName evidence="6">GAF modulated transcriptional regulator, LuxR family</fullName>
    </submittedName>
</protein>
<evidence type="ECO:0000256" key="3">
    <source>
        <dbReference type="ARBA" id="ARBA00023163"/>
    </source>
</evidence>
<feature type="domain" description="HTH luxR-type" evidence="5">
    <location>
        <begin position="305"/>
        <end position="370"/>
    </location>
</feature>
<keyword evidence="7" id="KW-1185">Reference proteome</keyword>
<evidence type="ECO:0000259" key="5">
    <source>
        <dbReference type="PROSITE" id="PS50043"/>
    </source>
</evidence>
<evidence type="ECO:0000256" key="4">
    <source>
        <dbReference type="SAM" id="MobiDB-lite"/>
    </source>
</evidence>
<gene>
    <name evidence="6" type="ordered locus">FsymDg_2850</name>
</gene>
<dbReference type="PROSITE" id="PS00622">
    <property type="entry name" value="HTH_LUXR_1"/>
    <property type="match status" value="1"/>
</dbReference>
<dbReference type="InterPro" id="IPR016032">
    <property type="entry name" value="Sig_transdc_resp-reg_C-effctor"/>
</dbReference>
<dbReference type="HOGENOM" id="CLU_053495_0_0_11"/>
<dbReference type="Gene3D" id="1.10.10.10">
    <property type="entry name" value="Winged helix-like DNA-binding domain superfamily/Winged helix DNA-binding domain"/>
    <property type="match status" value="1"/>
</dbReference>
<dbReference type="Proteomes" id="UP000001549">
    <property type="component" value="Chromosome"/>
</dbReference>
<reference evidence="6 7" key="1">
    <citation type="submission" date="2011-05" db="EMBL/GenBank/DDBJ databases">
        <title>Complete sequence of chromosome of Frankia symbiont of Datisca glomerata.</title>
        <authorList>
            <consortium name="US DOE Joint Genome Institute"/>
            <person name="Lucas S."/>
            <person name="Han J."/>
            <person name="Lapidus A."/>
            <person name="Cheng J.-F."/>
            <person name="Goodwin L."/>
            <person name="Pitluck S."/>
            <person name="Peters L."/>
            <person name="Mikhailova N."/>
            <person name="Chertkov O."/>
            <person name="Teshima H."/>
            <person name="Han C."/>
            <person name="Tapia R."/>
            <person name="Land M."/>
            <person name="Hauser L."/>
            <person name="Kyrpides N."/>
            <person name="Ivanova N."/>
            <person name="Pagani I."/>
            <person name="Berry A."/>
            <person name="Pawlowski K."/>
            <person name="Persson T."/>
            <person name="Vanden Heuvel B."/>
            <person name="Benson D."/>
            <person name="Woyke T."/>
        </authorList>
    </citation>
    <scope>NUCLEOTIDE SEQUENCE [LARGE SCALE GENOMIC DNA]</scope>
    <source>
        <strain evidence="7">4085684</strain>
    </source>
</reference>
<dbReference type="EMBL" id="CP002801">
    <property type="protein sequence ID" value="AEH10181.1"/>
    <property type="molecule type" value="Genomic_DNA"/>
</dbReference>
<dbReference type="Pfam" id="PF01590">
    <property type="entry name" value="GAF"/>
    <property type="match status" value="1"/>
</dbReference>
<dbReference type="STRING" id="656024.FsymDg_2850"/>
<dbReference type="PROSITE" id="PS50043">
    <property type="entry name" value="HTH_LUXR_2"/>
    <property type="match status" value="1"/>
</dbReference>
<dbReference type="GO" id="GO:0006355">
    <property type="term" value="P:regulation of DNA-templated transcription"/>
    <property type="evidence" value="ECO:0007669"/>
    <property type="project" value="InterPro"/>
</dbReference>
<dbReference type="RefSeq" id="WP_013874085.1">
    <property type="nucleotide sequence ID" value="NC_015656.1"/>
</dbReference>
<feature type="region of interest" description="Disordered" evidence="4">
    <location>
        <begin position="282"/>
        <end position="308"/>
    </location>
</feature>
<organism evidence="6 7">
    <name type="scientific">Candidatus Protofrankia datiscae</name>
    <dbReference type="NCBI Taxonomy" id="2716812"/>
    <lineage>
        <taxon>Bacteria</taxon>
        <taxon>Bacillati</taxon>
        <taxon>Actinomycetota</taxon>
        <taxon>Actinomycetes</taxon>
        <taxon>Frankiales</taxon>
        <taxon>Frankiaceae</taxon>
        <taxon>Protofrankia</taxon>
    </lineage>
</organism>
<dbReference type="KEGG" id="fsy:FsymDg_2850"/>
<dbReference type="GO" id="GO:0003677">
    <property type="term" value="F:DNA binding"/>
    <property type="evidence" value="ECO:0007669"/>
    <property type="project" value="UniProtKB-KW"/>
</dbReference>
<dbReference type="PANTHER" id="PTHR44688">
    <property type="entry name" value="DNA-BINDING TRANSCRIPTIONAL ACTIVATOR DEVR_DOSR"/>
    <property type="match status" value="1"/>
</dbReference>
<dbReference type="eggNOG" id="COG2203">
    <property type="taxonomic scope" value="Bacteria"/>
</dbReference>
<proteinExistence type="predicted"/>
<dbReference type="InterPro" id="IPR000792">
    <property type="entry name" value="Tscrpt_reg_LuxR_C"/>
</dbReference>
<dbReference type="AlphaFoldDB" id="F8B5T9"/>
<evidence type="ECO:0000313" key="7">
    <source>
        <dbReference type="Proteomes" id="UP000001549"/>
    </source>
</evidence>
<keyword evidence="1" id="KW-0805">Transcription regulation</keyword>
<dbReference type="PANTHER" id="PTHR44688:SF16">
    <property type="entry name" value="DNA-BINDING TRANSCRIPTIONAL ACTIVATOR DEVR_DOSR"/>
    <property type="match status" value="1"/>
</dbReference>
<dbReference type="Pfam" id="PF00196">
    <property type="entry name" value="GerE"/>
    <property type="match status" value="1"/>
</dbReference>
<dbReference type="SUPFAM" id="SSF55781">
    <property type="entry name" value="GAF domain-like"/>
    <property type="match status" value="1"/>
</dbReference>
<evidence type="ECO:0000256" key="2">
    <source>
        <dbReference type="ARBA" id="ARBA00023125"/>
    </source>
</evidence>
<dbReference type="PRINTS" id="PR00038">
    <property type="entry name" value="HTHLUXR"/>
</dbReference>
<dbReference type="Gene3D" id="3.30.450.40">
    <property type="match status" value="1"/>
</dbReference>
<sequence>MDELPQRIRSQRARARAVRGYVEKQLWTELDQRIAAVRAQAPSAGSAAPAGPAPSAGSAGLEELEILVRTADELRACEEQNLWMGDRARVGIHRALGRLRRCASSAELLERVPPELARACGFARAMISRVHHSEWIPILPPPGVDPDTDAFRRAFGDKPTLSLRHMLLEAEMVRRRIGILVADAASDPRCHEAFVTIAGAHSYVGAPLMPSGRVIGFLHADRRGQDHPVTQDDLDNIVLFAEHVGLLYERAVFAEELQHRRARVQAAQLALARDLDAVSNAELRLQLPPTPEDDPEDDHRDSTPPPGRIALLSTREREVLDLIVAGETNSGIARELVLGEQTVKTHVAHVLRKLGATSRAEAAARYLRMRGR</sequence>